<feature type="domain" description="4Fe-4S ferredoxin-type" evidence="10">
    <location>
        <begin position="64"/>
        <end position="93"/>
    </location>
</feature>
<dbReference type="InterPro" id="IPR010226">
    <property type="entry name" value="NADH_quinone_OxRdtase_chainI"/>
</dbReference>
<comment type="caution">
    <text evidence="11">The sequence shown here is derived from an EMBL/GenBank/DDBJ whole genome shotgun (WGS) entry which is preliminary data.</text>
</comment>
<keyword evidence="3" id="KW-0004">4Fe-4S</keyword>
<dbReference type="GO" id="GO:0051539">
    <property type="term" value="F:4 iron, 4 sulfur cluster binding"/>
    <property type="evidence" value="ECO:0007669"/>
    <property type="project" value="UniProtKB-KW"/>
</dbReference>
<accession>E5Y8N4</accession>
<gene>
    <name evidence="11" type="ORF">HMPREF0179_02552</name>
</gene>
<keyword evidence="7" id="KW-0408">Iron</keyword>
<evidence type="ECO:0000256" key="8">
    <source>
        <dbReference type="ARBA" id="ARBA00023014"/>
    </source>
</evidence>
<dbReference type="Proteomes" id="UP000006034">
    <property type="component" value="Unassembled WGS sequence"/>
</dbReference>
<comment type="cofactor">
    <cofactor evidence="1">
        <name>[4Fe-4S] cluster</name>
        <dbReference type="ChEBI" id="CHEBI:49883"/>
    </cofactor>
</comment>
<dbReference type="OrthoDB" id="9808559at2"/>
<organism evidence="11 12">
    <name type="scientific">Bilophila wadsworthia (strain 3_1_6)</name>
    <dbReference type="NCBI Taxonomy" id="563192"/>
    <lineage>
        <taxon>Bacteria</taxon>
        <taxon>Pseudomonadati</taxon>
        <taxon>Thermodesulfobacteriota</taxon>
        <taxon>Desulfovibrionia</taxon>
        <taxon>Desulfovibrionales</taxon>
        <taxon>Desulfovibrionaceae</taxon>
        <taxon>Bilophila</taxon>
    </lineage>
</organism>
<evidence type="ECO:0000256" key="1">
    <source>
        <dbReference type="ARBA" id="ARBA00001966"/>
    </source>
</evidence>
<keyword evidence="6" id="KW-1278">Translocase</keyword>
<proteinExistence type="inferred from homology"/>
<evidence type="ECO:0000313" key="11">
    <source>
        <dbReference type="EMBL" id="EFV43613.1"/>
    </source>
</evidence>
<dbReference type="RefSeq" id="WP_005028433.1">
    <property type="nucleotide sequence ID" value="NZ_KE150238.1"/>
</dbReference>
<evidence type="ECO:0000256" key="4">
    <source>
        <dbReference type="ARBA" id="ARBA00022723"/>
    </source>
</evidence>
<feature type="domain" description="4Fe-4S ferredoxin-type" evidence="10">
    <location>
        <begin position="33"/>
        <end position="62"/>
    </location>
</feature>
<dbReference type="PROSITE" id="PS00198">
    <property type="entry name" value="4FE4S_FER_1"/>
    <property type="match status" value="1"/>
</dbReference>
<dbReference type="SUPFAM" id="SSF54862">
    <property type="entry name" value="4Fe-4S ferredoxins"/>
    <property type="match status" value="1"/>
</dbReference>
<dbReference type="GO" id="GO:0046872">
    <property type="term" value="F:metal ion binding"/>
    <property type="evidence" value="ECO:0007669"/>
    <property type="project" value="UniProtKB-KW"/>
</dbReference>
<keyword evidence="4" id="KW-0479">Metal-binding</keyword>
<dbReference type="GO" id="GO:0009060">
    <property type="term" value="P:aerobic respiration"/>
    <property type="evidence" value="ECO:0007669"/>
    <property type="project" value="TreeGrafter"/>
</dbReference>
<dbReference type="PROSITE" id="PS51379">
    <property type="entry name" value="4FE4S_FER_2"/>
    <property type="match status" value="2"/>
</dbReference>
<reference evidence="11 12" key="1">
    <citation type="submission" date="2010-10" db="EMBL/GenBank/DDBJ databases">
        <authorList>
            <consortium name="The Broad Institute Genome Sequencing Platform"/>
            <person name="Ward D."/>
            <person name="Earl A."/>
            <person name="Feldgarden M."/>
            <person name="Young S.K."/>
            <person name="Gargeya S."/>
            <person name="Zeng Q."/>
            <person name="Alvarado L."/>
            <person name="Berlin A."/>
            <person name="Bochicchio J."/>
            <person name="Chapman S.B."/>
            <person name="Chen Z."/>
            <person name="Freedman E."/>
            <person name="Gellesch M."/>
            <person name="Goldberg J."/>
            <person name="Griggs A."/>
            <person name="Gujja S."/>
            <person name="Heilman E."/>
            <person name="Heiman D."/>
            <person name="Howarth C."/>
            <person name="Mehta T."/>
            <person name="Neiman D."/>
            <person name="Pearson M."/>
            <person name="Roberts A."/>
            <person name="Saif S."/>
            <person name="Shea T."/>
            <person name="Shenoy N."/>
            <person name="Sisk P."/>
            <person name="Stolte C."/>
            <person name="Sykes S."/>
            <person name="White J."/>
            <person name="Yandava C."/>
            <person name="Allen-Vercoe E."/>
            <person name="Sibley C."/>
            <person name="Ambrose C.E."/>
            <person name="Strauss J."/>
            <person name="Daigneault M."/>
            <person name="Haas B."/>
            <person name="Nusbaum C."/>
            <person name="Birren B."/>
        </authorList>
    </citation>
    <scope>NUCLEOTIDE SEQUENCE [LARGE SCALE GENOMIC DNA]</scope>
    <source>
        <strain evidence="11 12">3_1_6</strain>
    </source>
</reference>
<dbReference type="eggNOG" id="COG1143">
    <property type="taxonomic scope" value="Bacteria"/>
</dbReference>
<evidence type="ECO:0000256" key="9">
    <source>
        <dbReference type="SAM" id="MobiDB-lite"/>
    </source>
</evidence>
<dbReference type="PANTHER" id="PTHR10849:SF20">
    <property type="entry name" value="NADH DEHYDROGENASE [UBIQUINONE] IRON-SULFUR PROTEIN 8, MITOCHONDRIAL"/>
    <property type="match status" value="1"/>
</dbReference>
<dbReference type="GO" id="GO:0003954">
    <property type="term" value="F:NADH dehydrogenase activity"/>
    <property type="evidence" value="ECO:0007669"/>
    <property type="project" value="TreeGrafter"/>
</dbReference>
<dbReference type="EMBL" id="ADCP02000001">
    <property type="protein sequence ID" value="EFV43613.1"/>
    <property type="molecule type" value="Genomic_DNA"/>
</dbReference>
<evidence type="ECO:0000256" key="2">
    <source>
        <dbReference type="ARBA" id="ARBA00010277"/>
    </source>
</evidence>
<keyword evidence="12" id="KW-1185">Reference proteome</keyword>
<dbReference type="STRING" id="563192.HMPREF0179_02552"/>
<evidence type="ECO:0000256" key="6">
    <source>
        <dbReference type="ARBA" id="ARBA00022967"/>
    </source>
</evidence>
<keyword evidence="8" id="KW-0411">Iron-sulfur</keyword>
<evidence type="ECO:0000256" key="7">
    <source>
        <dbReference type="ARBA" id="ARBA00023004"/>
    </source>
</evidence>
<dbReference type="Pfam" id="PF13187">
    <property type="entry name" value="Fer4_9"/>
    <property type="match status" value="1"/>
</dbReference>
<evidence type="ECO:0000256" key="5">
    <source>
        <dbReference type="ARBA" id="ARBA00022737"/>
    </source>
</evidence>
<sequence length="170" mass="18836">MLMINTILRNFLKRPATRKYPMVKRDPFSNYRGRLINNVESCIFCRMCSTKCPAQCISTDPKEAFWGYDPFSCVYCGICVEVCPTKSLFMLSTHRSPVPTKFVVYHKGTARVAKPRLASVPKVAPSEVHSETPPPKVVAAVETPAEAPIEEPKPTPKATPPATPGGKKKK</sequence>
<dbReference type="GO" id="GO:0016020">
    <property type="term" value="C:membrane"/>
    <property type="evidence" value="ECO:0007669"/>
    <property type="project" value="InterPro"/>
</dbReference>
<dbReference type="HOGENOM" id="CLU_067218_4_6_7"/>
<evidence type="ECO:0000259" key="10">
    <source>
        <dbReference type="PROSITE" id="PS51379"/>
    </source>
</evidence>
<comment type="similarity">
    <text evidence="2">Belongs to the complex I 23 kDa subunit family.</text>
</comment>
<dbReference type="GeneID" id="78085682"/>
<dbReference type="InterPro" id="IPR017896">
    <property type="entry name" value="4Fe4S_Fe-S-bd"/>
</dbReference>
<protein>
    <recommendedName>
        <fullName evidence="10">4Fe-4S ferredoxin-type domain-containing protein</fullName>
    </recommendedName>
</protein>
<reference evidence="11 12" key="2">
    <citation type="submission" date="2013-04" db="EMBL/GenBank/DDBJ databases">
        <title>The Genome Sequence of Bilophila wadsworthia 3_1_6.</title>
        <authorList>
            <consortium name="The Broad Institute Genomics Platform"/>
            <person name="Earl A."/>
            <person name="Ward D."/>
            <person name="Feldgarden M."/>
            <person name="Gevers D."/>
            <person name="Sibley C."/>
            <person name="Strauss J."/>
            <person name="Allen-Vercoe E."/>
            <person name="Walker B."/>
            <person name="Young S."/>
            <person name="Zeng Q."/>
            <person name="Gargeya S."/>
            <person name="Fitzgerald M."/>
            <person name="Haas B."/>
            <person name="Abouelleil A."/>
            <person name="Allen A.W."/>
            <person name="Alvarado L."/>
            <person name="Arachchi H.M."/>
            <person name="Berlin A.M."/>
            <person name="Chapman S.B."/>
            <person name="Gainer-Dewar J."/>
            <person name="Goldberg J."/>
            <person name="Griggs A."/>
            <person name="Gujja S."/>
            <person name="Hansen M."/>
            <person name="Howarth C."/>
            <person name="Imamovic A."/>
            <person name="Ireland A."/>
            <person name="Larimer J."/>
            <person name="McCowan C."/>
            <person name="Murphy C."/>
            <person name="Pearson M."/>
            <person name="Poon T.W."/>
            <person name="Priest M."/>
            <person name="Roberts A."/>
            <person name="Saif S."/>
            <person name="Shea T."/>
            <person name="Sisk P."/>
            <person name="Sykes S."/>
            <person name="Wortman J."/>
            <person name="Nusbaum C."/>
            <person name="Birren B."/>
        </authorList>
    </citation>
    <scope>NUCLEOTIDE SEQUENCE [LARGE SCALE GENOMIC DNA]</scope>
    <source>
        <strain evidence="11 12">3_1_6</strain>
    </source>
</reference>
<keyword evidence="5" id="KW-0677">Repeat</keyword>
<dbReference type="InterPro" id="IPR017900">
    <property type="entry name" value="4Fe4S_Fe_S_CS"/>
</dbReference>
<feature type="compositionally biased region" description="Low complexity" evidence="9">
    <location>
        <begin position="137"/>
        <end position="147"/>
    </location>
</feature>
<dbReference type="AlphaFoldDB" id="E5Y8N4"/>
<dbReference type="PANTHER" id="PTHR10849">
    <property type="entry name" value="NADH DEHYDROGENASE UBIQUINONE IRON-SULFUR PROTEIN 8, MITOCHONDRIAL"/>
    <property type="match status" value="1"/>
</dbReference>
<evidence type="ECO:0000256" key="3">
    <source>
        <dbReference type="ARBA" id="ARBA00022485"/>
    </source>
</evidence>
<name>E5Y8N4_BILW3</name>
<feature type="region of interest" description="Disordered" evidence="9">
    <location>
        <begin position="121"/>
        <end position="170"/>
    </location>
</feature>
<evidence type="ECO:0000313" key="12">
    <source>
        <dbReference type="Proteomes" id="UP000006034"/>
    </source>
</evidence>
<dbReference type="Gene3D" id="3.30.70.3270">
    <property type="match status" value="1"/>
</dbReference>